<evidence type="ECO:0000313" key="7">
    <source>
        <dbReference type="EMBL" id="TPP47862.1"/>
    </source>
</evidence>
<evidence type="ECO:0000313" key="6">
    <source>
        <dbReference type="EMBL" id="TPP44732.1"/>
    </source>
</evidence>
<dbReference type="GeneID" id="13387937"/>
<evidence type="ECO:0000313" key="3">
    <source>
        <dbReference type="EMBL" id="CAC5434503.1"/>
    </source>
</evidence>
<reference evidence="4 8" key="1">
    <citation type="journal article" date="2011" name="Genome Res.">
        <title>Whole genome sequencing of multiple Leishmania donovani clinical isolates provides insights into population structure and mechanisms of drug resistance.</title>
        <authorList>
            <person name="Downing T."/>
            <person name="Imamura H."/>
            <person name="Decuypere S."/>
            <person name="Clark T.G."/>
            <person name="Coombs G.H."/>
            <person name="Cotton J.A."/>
            <person name="Hilley J.D."/>
            <person name="de Doncker S."/>
            <person name="Maes I."/>
            <person name="Mottram J.C."/>
            <person name="Quail M.A."/>
            <person name="Rijal S."/>
            <person name="Sanders M."/>
            <person name="Schonian G."/>
            <person name="Stark O."/>
            <person name="Sundar S."/>
            <person name="Vanaerschot M."/>
            <person name="Hertz-Fowler C."/>
            <person name="Dujardin J.C."/>
            <person name="Berriman M."/>
        </authorList>
    </citation>
    <scope>NUCLEOTIDE SEQUENCE [LARGE SCALE GENOMIC DNA]</scope>
    <source>
        <strain evidence="4 8">BPK282A1</strain>
    </source>
</reference>
<keyword evidence="9" id="KW-1185">Reference proteome</keyword>
<accession>E9BT01</accession>
<dbReference type="Proteomes" id="UP000601710">
    <property type="component" value="Chromosome 35"/>
</dbReference>
<name>A0A3S7XA03_LEIDO</name>
<dbReference type="VEuPathDB" id="TriTrypDB:LDHU3_35.6340"/>
<dbReference type="EMBL" id="CP029534">
    <property type="protein sequence ID" value="AYU83281.1"/>
    <property type="molecule type" value="Genomic_DNA"/>
</dbReference>
<proteinExistence type="predicted"/>
<evidence type="ECO:0000313" key="2">
    <source>
        <dbReference type="EMBL" id="AYU83281.1"/>
    </source>
</evidence>
<reference evidence="2 9" key="4">
    <citation type="journal article" date="2018" name="Sci. Rep.">
        <title>A complete Leishmania donovani reference genome identifies novel genetic variations associated with virulence.</title>
        <authorList>
            <person name="Lypaczewski P."/>
            <person name="Hoshizaki J."/>
            <person name="Zhang W.-W."/>
            <person name="McCall L.-I."/>
            <person name="Torcivia-Rodriguez J."/>
            <person name="Simonyan V."/>
            <person name="Kaur A."/>
            <person name="Dewar K."/>
            <person name="Matlashewski G."/>
        </authorList>
    </citation>
    <scope>NUCLEOTIDE SEQUENCE [LARGE SCALE GENOMIC DNA]</scope>
    <source>
        <strain evidence="2 9">LdCL</strain>
    </source>
</reference>
<dbReference type="EMBL" id="RHLD01000013">
    <property type="protein sequence ID" value="TPP47862.1"/>
    <property type="molecule type" value="Genomic_DNA"/>
</dbReference>
<keyword evidence="1" id="KW-0812">Transmembrane</keyword>
<evidence type="ECO:0000313" key="5">
    <source>
        <dbReference type="EMBL" id="TPP44140.1"/>
    </source>
</evidence>
<gene>
    <name evidence="7" type="ORF">CGC20_14380</name>
    <name evidence="5" type="ORF">CGC20_15910</name>
    <name evidence="6" type="ORF">CGC21_7825</name>
    <name evidence="4" type="ORF">LDBPK_354820</name>
    <name evidence="2" type="ORF">LdCL_350053200</name>
    <name evidence="3" type="ORF">LDHU3_35.6340</name>
</gene>
<evidence type="ECO:0000313" key="4">
    <source>
        <dbReference type="EMBL" id="CBZ38380.1"/>
    </source>
</evidence>
<dbReference type="KEGG" id="ldo:LDBPK_354820"/>
<evidence type="ECO:0000313" key="9">
    <source>
        <dbReference type="Proteomes" id="UP000274082"/>
    </source>
</evidence>
<dbReference type="AlphaFoldDB" id="A0A3S7XA03"/>
<dbReference type="RefSeq" id="XP_003865059.1">
    <property type="nucleotide sequence ID" value="XM_003865011.1"/>
</dbReference>
<dbReference type="VEuPathDB" id="TriTrypDB:LdCL_350053200"/>
<sequence>MEFIMNSVYAVDPIYLLMSAVAQQMLAMAWFDCIVGQIDRYYVAADKGVRRVEHAITRYPGIMVSAMTFACSLLRSLVVLTMVSMCNCSTLYQYQSAAMVAVMIGMMRVHRTFSCHRPIQIFVTETGYEMAAAMTAAVVCYYMKKYNF</sequence>
<feature type="transmembrane region" description="Helical" evidence="1">
    <location>
        <begin position="121"/>
        <end position="144"/>
    </location>
</feature>
<evidence type="ECO:0000256" key="1">
    <source>
        <dbReference type="SAM" id="Phobius"/>
    </source>
</evidence>
<feature type="transmembrane region" description="Helical" evidence="1">
    <location>
        <begin position="59"/>
        <end position="85"/>
    </location>
</feature>
<evidence type="ECO:0000313" key="11">
    <source>
        <dbReference type="Proteomes" id="UP000318821"/>
    </source>
</evidence>
<reference evidence="5" key="6">
    <citation type="submission" date="2019-02" db="EMBL/GenBank/DDBJ databases">
        <title>FDA dAtabase for Regulatory Grade micrObial Sequences (FDA-ARGOS): Supporting development and validation of Infectious Disease Dx tests.</title>
        <authorList>
            <person name="Duncan R."/>
            <person name="Fisher C."/>
            <person name="Tallon L.J."/>
            <person name="Sadzewicz L."/>
            <person name="Sengamalay N."/>
            <person name="Ott S."/>
            <person name="Godinez A."/>
            <person name="Nagaraj S."/>
            <person name="Nadendla S."/>
            <person name="Sichtig H."/>
        </authorList>
    </citation>
    <scope>NUCLEOTIDE SEQUENCE</scope>
    <source>
        <strain evidence="5">FDAARGOS_360</strain>
        <strain evidence="6">FDAARGOS_361</strain>
    </source>
</reference>
<dbReference type="OMA" id="AMAWYGC"/>
<dbReference type="EMBL" id="RHLD01000047">
    <property type="protein sequence ID" value="TPP44140.1"/>
    <property type="molecule type" value="Genomic_DNA"/>
</dbReference>
<keyword evidence="1" id="KW-1133">Transmembrane helix</keyword>
<feature type="transmembrane region" description="Helical" evidence="1">
    <location>
        <begin position="14"/>
        <end position="38"/>
    </location>
</feature>
<evidence type="ECO:0000313" key="8">
    <source>
        <dbReference type="Proteomes" id="UP000008980"/>
    </source>
</evidence>
<feature type="transmembrane region" description="Helical" evidence="1">
    <location>
        <begin position="91"/>
        <end position="109"/>
    </location>
</feature>
<dbReference type="Proteomes" id="UP000274082">
    <property type="component" value="Chromosome 35"/>
</dbReference>
<reference evidence="3" key="8">
    <citation type="submission" date="2020-06" db="EMBL/GenBank/DDBJ databases">
        <authorList>
            <person name="Camacho E."/>
            <person name="Gonzalez-de la Fuente S."/>
            <person name="Rastrojo A."/>
            <person name="Peiro-Pastor R."/>
            <person name="Solana JC."/>
            <person name="Tabera L."/>
            <person name="Gamarro F."/>
            <person name="Carrasco-Ramiro F."/>
            <person name="Requena JM."/>
            <person name="Aguado B."/>
        </authorList>
    </citation>
    <scope>NUCLEOTIDE SEQUENCE</scope>
</reference>
<reference evidence="10" key="7">
    <citation type="submission" date="2019-02" db="EMBL/GenBank/DDBJ databases">
        <title>FDA dAtabase for Regulatory Grade micrObial Sequences (FDA-ARGOS): Supporting development and validation of Infectious Disease Dx tests.</title>
        <authorList>
            <person name="Duncan R."/>
            <person name="Fisher C."/>
            <person name="Tallon L."/>
            <person name="Sadzewicz L."/>
            <person name="Sengamalay N."/>
            <person name="Ott S."/>
            <person name="Godinez A."/>
            <person name="Nagaraj S."/>
            <person name="Vavikolanu K."/>
            <person name="Nadendla S."/>
            <person name="Aluvathingal J."/>
            <person name="Sichtig H."/>
        </authorList>
    </citation>
    <scope>NUCLEOTIDE SEQUENCE [LARGE SCALE GENOMIC DNA]</scope>
    <source>
        <strain evidence="10">FDAARGOS_361</strain>
    </source>
</reference>
<dbReference type="Proteomes" id="UP000008980">
    <property type="component" value="Chromosome 35"/>
</dbReference>
<dbReference type="EMBL" id="LR812655">
    <property type="protein sequence ID" value="CAC5434503.1"/>
    <property type="molecule type" value="Genomic_DNA"/>
</dbReference>
<dbReference type="EMBL" id="FR799622">
    <property type="protein sequence ID" value="CBZ38380.1"/>
    <property type="molecule type" value="Genomic_DNA"/>
</dbReference>
<keyword evidence="1" id="KW-0472">Membrane</keyword>
<dbReference type="Proteomes" id="UP000318821">
    <property type="component" value="Unassembled WGS sequence"/>
</dbReference>
<dbReference type="OrthoDB" id="271154at2759"/>
<reference evidence="11" key="5">
    <citation type="submission" date="2019-02" db="EMBL/GenBank/DDBJ databases">
        <title>FDA dAtabase for Regulatory Grade micrObial Sequences (FDA-ARGOS): Supporting development and validation of Infectious Disease Dx tests.</title>
        <authorList>
            <person name="Duncan R."/>
            <person name="Fisher C."/>
            <person name="Tallon L."/>
            <person name="Sadzewicz L."/>
            <person name="Sengamalay N."/>
            <person name="Ott S."/>
            <person name="Godinez A."/>
            <person name="Nagaraj S."/>
            <person name="Vavikolanu K."/>
            <person name="Vyas G."/>
            <person name="Nadendla S."/>
            <person name="Aluvathingal J."/>
            <person name="Sichtig H."/>
        </authorList>
    </citation>
    <scope>NUCLEOTIDE SEQUENCE [LARGE SCALE GENOMIC DNA]</scope>
    <source>
        <strain evidence="11">FDAARGOS_360</strain>
    </source>
</reference>
<organism evidence="2 9">
    <name type="scientific">Leishmania donovani</name>
    <dbReference type="NCBI Taxonomy" id="5661"/>
    <lineage>
        <taxon>Eukaryota</taxon>
        <taxon>Discoba</taxon>
        <taxon>Euglenozoa</taxon>
        <taxon>Kinetoplastea</taxon>
        <taxon>Metakinetoplastina</taxon>
        <taxon>Trypanosomatida</taxon>
        <taxon>Trypanosomatidae</taxon>
        <taxon>Leishmaniinae</taxon>
        <taxon>Leishmania</taxon>
    </lineage>
</organism>
<dbReference type="VEuPathDB" id="TriTrypDB:LdBPK_354820.1"/>
<dbReference type="EMBL" id="RHLC01000003">
    <property type="protein sequence ID" value="TPP44732.1"/>
    <property type="molecule type" value="Genomic_DNA"/>
</dbReference>
<reference evidence="8" key="3">
    <citation type="submission" date="2011-02" db="EMBL/GenBank/DDBJ databases">
        <title>Whole genome sequencing of Leishmania donovani clinical lines reveals dynamic variation related to drug resistance.</title>
        <authorList>
            <person name="Downing T."/>
            <person name="Imamura H."/>
            <person name="Sanders M."/>
            <person name="Decuypere S."/>
            <person name="Hertz-Fowler C."/>
            <person name="Clark T.G."/>
            <person name="Rijal S."/>
            <person name="Sundar S."/>
            <person name="Quail M.A."/>
            <person name="De Doncker S."/>
            <person name="Maes I."/>
            <person name="Vanaerschot M."/>
            <person name="Stark O."/>
            <person name="Schonian G."/>
            <person name="Dujardin J.C."/>
            <person name="Berriman M."/>
        </authorList>
    </citation>
    <scope>NUCLEOTIDE SEQUENCE [LARGE SCALE GENOMIC DNA]</scope>
    <source>
        <strain evidence="8">BPK282A1</strain>
    </source>
</reference>
<protein>
    <submittedName>
        <fullName evidence="3">Hypothetical_protein_conserved</fullName>
    </submittedName>
</protein>
<accession>A0A3S7XA03</accession>
<reference evidence="4" key="2">
    <citation type="submission" date="2011-01" db="EMBL/GenBank/DDBJ databases">
        <authorList>
            <person name="Zhao B.P."/>
            <person name="Ren Z.A."/>
            <person name="Li C.D."/>
        </authorList>
    </citation>
    <scope>NUCLEOTIDE SEQUENCE</scope>
    <source>
        <strain evidence="4">BPK282A1</strain>
    </source>
</reference>
<dbReference type="Proteomes" id="UP000318447">
    <property type="component" value="Unassembled WGS sequence"/>
</dbReference>
<evidence type="ECO:0000313" key="10">
    <source>
        <dbReference type="Proteomes" id="UP000318447"/>
    </source>
</evidence>